<keyword evidence="1" id="KW-0472">Membrane</keyword>
<dbReference type="KEGG" id="sus:Acid_1514"/>
<protein>
    <submittedName>
        <fullName evidence="2">Integral membrane protein-like protein</fullName>
    </submittedName>
</protein>
<gene>
    <name evidence="2" type="ordered locus">Acid_1514</name>
</gene>
<dbReference type="STRING" id="234267.Acid_1514"/>
<feature type="transmembrane region" description="Helical" evidence="1">
    <location>
        <begin position="239"/>
        <end position="259"/>
    </location>
</feature>
<feature type="transmembrane region" description="Helical" evidence="1">
    <location>
        <begin position="365"/>
        <end position="382"/>
    </location>
</feature>
<proteinExistence type="predicted"/>
<feature type="transmembrane region" description="Helical" evidence="1">
    <location>
        <begin position="308"/>
        <end position="328"/>
    </location>
</feature>
<feature type="transmembrane region" description="Helical" evidence="1">
    <location>
        <begin position="216"/>
        <end position="232"/>
    </location>
</feature>
<dbReference type="eggNOG" id="COG5617">
    <property type="taxonomic scope" value="Bacteria"/>
</dbReference>
<dbReference type="AlphaFoldDB" id="Q028P6"/>
<feature type="transmembrane region" description="Helical" evidence="1">
    <location>
        <begin position="130"/>
        <end position="150"/>
    </location>
</feature>
<dbReference type="HOGENOM" id="CLU_412718_0_0_0"/>
<evidence type="ECO:0000313" key="2">
    <source>
        <dbReference type="EMBL" id="ABJ82506.1"/>
    </source>
</evidence>
<organism evidence="2">
    <name type="scientific">Solibacter usitatus (strain Ellin6076)</name>
    <dbReference type="NCBI Taxonomy" id="234267"/>
    <lineage>
        <taxon>Bacteria</taxon>
        <taxon>Pseudomonadati</taxon>
        <taxon>Acidobacteriota</taxon>
        <taxon>Terriglobia</taxon>
        <taxon>Bryobacterales</taxon>
        <taxon>Solibacteraceae</taxon>
        <taxon>Candidatus Solibacter</taxon>
    </lineage>
</organism>
<keyword evidence="1" id="KW-1133">Transmembrane helix</keyword>
<accession>Q028P6</accession>
<feature type="transmembrane region" description="Helical" evidence="1">
    <location>
        <begin position="639"/>
        <end position="659"/>
    </location>
</feature>
<reference evidence="2" key="1">
    <citation type="submission" date="2006-10" db="EMBL/GenBank/DDBJ databases">
        <title>Complete sequence of Solibacter usitatus Ellin6076.</title>
        <authorList>
            <consortium name="US DOE Joint Genome Institute"/>
            <person name="Copeland A."/>
            <person name="Lucas S."/>
            <person name="Lapidus A."/>
            <person name="Barry K."/>
            <person name="Detter J.C."/>
            <person name="Glavina del Rio T."/>
            <person name="Hammon N."/>
            <person name="Israni S."/>
            <person name="Dalin E."/>
            <person name="Tice H."/>
            <person name="Pitluck S."/>
            <person name="Thompson L.S."/>
            <person name="Brettin T."/>
            <person name="Bruce D."/>
            <person name="Han C."/>
            <person name="Tapia R."/>
            <person name="Gilna P."/>
            <person name="Schmutz J."/>
            <person name="Larimer F."/>
            <person name="Land M."/>
            <person name="Hauser L."/>
            <person name="Kyrpides N."/>
            <person name="Mikhailova N."/>
            <person name="Janssen P.H."/>
            <person name="Kuske C.R."/>
            <person name="Richardson P."/>
        </authorList>
    </citation>
    <scope>NUCLEOTIDE SEQUENCE</scope>
    <source>
        <strain evidence="2">Ellin6076</strain>
    </source>
</reference>
<evidence type="ECO:0000256" key="1">
    <source>
        <dbReference type="SAM" id="Phobius"/>
    </source>
</evidence>
<feature type="transmembrane region" description="Helical" evidence="1">
    <location>
        <begin position="12"/>
        <end position="32"/>
    </location>
</feature>
<feature type="transmembrane region" description="Helical" evidence="1">
    <location>
        <begin position="340"/>
        <end position="358"/>
    </location>
</feature>
<keyword evidence="1" id="KW-0812">Transmembrane</keyword>
<feature type="transmembrane region" description="Helical" evidence="1">
    <location>
        <begin position="100"/>
        <end position="118"/>
    </location>
</feature>
<dbReference type="InParanoid" id="Q028P6"/>
<name>Q028P6_SOLUE</name>
<sequence length="665" mass="75669" precursor="true">MNIFPKLSRPKQIFLDFFLVFLFTAILIKPYFKAKYTDKWASIESTFIADARFLSDHWPHPQWQPLWYAGTRFDYIYPPMLRYGTAAISKVTGFWPVKAYHFYTAFFYALGIAGVYLLMRVGTNSRGCAWLAAVSTALMSPIFLFMPRFRGDAWLLHPQRLGVLVKYGEGPHMSALALIPIALAFTWLAMEKSRPWAVAAAAIFSAGVASNNFYGATALATLYPLLVWAFWITRQDKKILLPAAVIPVLAYGLTAFWLVPSYFKVTAENMKYVSEHGTTWSVWVAVVVAIAFAVTTDKLARAKAGRTWEVFLAGAVVFFTLNVLGNFYFNFRVTGEPTRLLPELDMIYIMMIVYFLQWMWNRPQVAWHGVAVVIVAASFWTTHEYLLRAWDIVPAWPDHTNRVEYRVTDWLWKNMPNSRAYPTGSVRFWYDTWHDLAQVGGGSEQGLLNSQVEPAQWETNLGPDPKPTILWMQSMGVDAIYVADKQSQEVFKDFQYPRKFDGVLPLLFDDHQGNYLYGVPRRWLDRIRVVETAKLNAVKPPRYNDDMQYLQAYVDAVEKGPDAPATLKRAGTDAMAGHAKVGPGQSILVQETYDPAWHAWSNGQPLTVRKDAMDMMVIDAPPGDHELTIAFLTPLENKIGRVVTLLSLGVIAALFWFGLRRERHA</sequence>
<feature type="transmembrane region" description="Helical" evidence="1">
    <location>
        <begin position="279"/>
        <end position="296"/>
    </location>
</feature>
<dbReference type="EMBL" id="CP000473">
    <property type="protein sequence ID" value="ABJ82506.1"/>
    <property type="molecule type" value="Genomic_DNA"/>
</dbReference>